<dbReference type="InterPro" id="IPR039426">
    <property type="entry name" value="TonB-dep_rcpt-like"/>
</dbReference>
<comment type="subcellular location">
    <subcellularLocation>
        <location evidence="1 11">Cell outer membrane</location>
        <topology evidence="1 11">Multi-pass membrane protein</topology>
    </subcellularLocation>
</comment>
<dbReference type="InterPro" id="IPR000531">
    <property type="entry name" value="Beta-barrel_TonB"/>
</dbReference>
<dbReference type="Pfam" id="PF07715">
    <property type="entry name" value="Plug"/>
    <property type="match status" value="1"/>
</dbReference>
<evidence type="ECO:0000256" key="2">
    <source>
        <dbReference type="ARBA" id="ARBA00022448"/>
    </source>
</evidence>
<feature type="chain" id="PRO_5045993938" evidence="13">
    <location>
        <begin position="27"/>
        <end position="759"/>
    </location>
</feature>
<keyword evidence="10 11" id="KW-0998">Cell outer membrane</keyword>
<keyword evidence="13" id="KW-0732">Signal</keyword>
<dbReference type="Proteomes" id="UP000706039">
    <property type="component" value="Unassembled WGS sequence"/>
</dbReference>
<proteinExistence type="inferred from homology"/>
<dbReference type="InterPro" id="IPR012910">
    <property type="entry name" value="Plug_dom"/>
</dbReference>
<comment type="similarity">
    <text evidence="11 12">Belongs to the TonB-dependent receptor family.</text>
</comment>
<evidence type="ECO:0000256" key="3">
    <source>
        <dbReference type="ARBA" id="ARBA00022452"/>
    </source>
</evidence>
<evidence type="ECO:0000256" key="10">
    <source>
        <dbReference type="ARBA" id="ARBA00023237"/>
    </source>
</evidence>
<feature type="domain" description="TonB-dependent receptor plug" evidence="15">
    <location>
        <begin position="56"/>
        <end position="170"/>
    </location>
</feature>
<name>A0ABS7PRV4_9SPHN</name>
<comment type="caution">
    <text evidence="16">The sequence shown here is derived from an EMBL/GenBank/DDBJ whole genome shotgun (WGS) entry which is preliminary data.</text>
</comment>
<sequence length="759" mass="80711">MKKSVKLICRISAAALAIHMTASGVAAQSTDGQAVAATAQDEGEIVVTASKREEKLRDVPSAITVLDGDALADLGVRSVRDYASLTPGLTIQGDGTPGSGKVFIRGLQTGALQQSATTVYYLDDVPFTASSANGGGAFIAPDPELADLDRIEVLKGPQGTLYGASSLGGVVRLISKRPDASRYSASARAEVTAIDGGGVGYLVNLNANLPLVRDTLAVRATGFYRRAPGFIDNVGTGATDVNESVSKGARLALGWTPNDRLSIDLVGQLQDTDTHGPTLQDNVTGSFTPLYGERKYSAYFNAPSSVRYRLASITGRYDMGIGDLIATAAYLESKLSTDTDITTAYAGTVGVLASLGLPYPANTGVVSESRIPQKKTTAEIRFVSDRLGPVEFIAGGFFTHESVDLDSDVVARSIPDNLPLADPVATLISAPITDRYREVSAFGNLTYYLADNLDVTGGLRFAHYEEDFTLGYSGTVYTIFYGGPVSIPELHAKKDHLAYLATLRWRPTDRLSVFLRAANSFRPGGPQPAAVVPPGAQSQINPDTVWNYEAGVKADFLDGRLSVQASAYRIDWKDIQLYSYVTVAGLRQIVLANAGGAKVDGFEFAVQARPTDKTTLSANLGYTNPRITQIEQGVSDYIGAYAGDTIPQTPKWTASATADHMFDLGGGVQGQLGGTLRYQSHMFTSYPRSIINPNVRVPGYTTVDLRAGVNFGGYQVQLRAENLFDQGGIINYNPGSPGVPAGANLIRPRSFTLALSARF</sequence>
<dbReference type="PANTHER" id="PTHR32552:SF81">
    <property type="entry name" value="TONB-DEPENDENT OUTER MEMBRANE RECEPTOR"/>
    <property type="match status" value="1"/>
</dbReference>
<dbReference type="EMBL" id="JAINVV010000006">
    <property type="protein sequence ID" value="MBY8823410.1"/>
    <property type="molecule type" value="Genomic_DNA"/>
</dbReference>
<evidence type="ECO:0000256" key="1">
    <source>
        <dbReference type="ARBA" id="ARBA00004571"/>
    </source>
</evidence>
<evidence type="ECO:0000259" key="15">
    <source>
        <dbReference type="Pfam" id="PF07715"/>
    </source>
</evidence>
<keyword evidence="17" id="KW-1185">Reference proteome</keyword>
<feature type="signal peptide" evidence="13">
    <location>
        <begin position="1"/>
        <end position="26"/>
    </location>
</feature>
<keyword evidence="3 11" id="KW-1134">Transmembrane beta strand</keyword>
<evidence type="ECO:0000256" key="8">
    <source>
        <dbReference type="ARBA" id="ARBA00023077"/>
    </source>
</evidence>
<protein>
    <submittedName>
        <fullName evidence="16">TonB-dependent receptor</fullName>
    </submittedName>
</protein>
<evidence type="ECO:0000256" key="4">
    <source>
        <dbReference type="ARBA" id="ARBA00022496"/>
    </source>
</evidence>
<dbReference type="InterPro" id="IPR036942">
    <property type="entry name" value="Beta-barrel_TonB_sf"/>
</dbReference>
<dbReference type="SUPFAM" id="SSF56935">
    <property type="entry name" value="Porins"/>
    <property type="match status" value="1"/>
</dbReference>
<dbReference type="PANTHER" id="PTHR32552">
    <property type="entry name" value="FERRICHROME IRON RECEPTOR-RELATED"/>
    <property type="match status" value="1"/>
</dbReference>
<evidence type="ECO:0000256" key="7">
    <source>
        <dbReference type="ARBA" id="ARBA00023065"/>
    </source>
</evidence>
<keyword evidence="6" id="KW-0408">Iron</keyword>
<evidence type="ECO:0000256" key="9">
    <source>
        <dbReference type="ARBA" id="ARBA00023136"/>
    </source>
</evidence>
<evidence type="ECO:0000256" key="13">
    <source>
        <dbReference type="SAM" id="SignalP"/>
    </source>
</evidence>
<gene>
    <name evidence="16" type="ORF">K7G82_13990</name>
</gene>
<keyword evidence="4" id="KW-0410">Iron transport</keyword>
<evidence type="ECO:0000259" key="14">
    <source>
        <dbReference type="Pfam" id="PF00593"/>
    </source>
</evidence>
<keyword evidence="8 12" id="KW-0798">TonB box</keyword>
<organism evidence="16 17">
    <name type="scientific">Sphingomonas colocasiae</name>
    <dbReference type="NCBI Taxonomy" id="1848973"/>
    <lineage>
        <taxon>Bacteria</taxon>
        <taxon>Pseudomonadati</taxon>
        <taxon>Pseudomonadota</taxon>
        <taxon>Alphaproteobacteria</taxon>
        <taxon>Sphingomonadales</taxon>
        <taxon>Sphingomonadaceae</taxon>
        <taxon>Sphingomonas</taxon>
    </lineage>
</organism>
<keyword evidence="2 11" id="KW-0813">Transport</keyword>
<dbReference type="Gene3D" id="2.40.170.20">
    <property type="entry name" value="TonB-dependent receptor, beta-barrel domain"/>
    <property type="match status" value="1"/>
</dbReference>
<feature type="domain" description="TonB-dependent receptor-like beta-barrel" evidence="14">
    <location>
        <begin position="268"/>
        <end position="723"/>
    </location>
</feature>
<dbReference type="Pfam" id="PF00593">
    <property type="entry name" value="TonB_dep_Rec_b-barrel"/>
    <property type="match status" value="1"/>
</dbReference>
<evidence type="ECO:0000256" key="5">
    <source>
        <dbReference type="ARBA" id="ARBA00022692"/>
    </source>
</evidence>
<keyword evidence="5 11" id="KW-0812">Transmembrane</keyword>
<dbReference type="PROSITE" id="PS52016">
    <property type="entry name" value="TONB_DEPENDENT_REC_3"/>
    <property type="match status" value="1"/>
</dbReference>
<evidence type="ECO:0000256" key="11">
    <source>
        <dbReference type="PROSITE-ProRule" id="PRU01360"/>
    </source>
</evidence>
<accession>A0ABS7PRV4</accession>
<dbReference type="CDD" id="cd01347">
    <property type="entry name" value="ligand_gated_channel"/>
    <property type="match status" value="1"/>
</dbReference>
<reference evidence="16 17" key="1">
    <citation type="submission" date="2021-08" db="EMBL/GenBank/DDBJ databases">
        <authorList>
            <person name="Tuo L."/>
        </authorList>
    </citation>
    <scope>NUCLEOTIDE SEQUENCE [LARGE SCALE GENOMIC DNA]</scope>
    <source>
        <strain evidence="16 17">JCM 31229</strain>
    </source>
</reference>
<evidence type="ECO:0000313" key="17">
    <source>
        <dbReference type="Proteomes" id="UP000706039"/>
    </source>
</evidence>
<keyword evidence="7" id="KW-0406">Ion transport</keyword>
<evidence type="ECO:0000256" key="12">
    <source>
        <dbReference type="RuleBase" id="RU003357"/>
    </source>
</evidence>
<keyword evidence="9 11" id="KW-0472">Membrane</keyword>
<evidence type="ECO:0000256" key="6">
    <source>
        <dbReference type="ARBA" id="ARBA00023004"/>
    </source>
</evidence>
<evidence type="ECO:0000313" key="16">
    <source>
        <dbReference type="EMBL" id="MBY8823410.1"/>
    </source>
</evidence>
<keyword evidence="16" id="KW-0675">Receptor</keyword>